<evidence type="ECO:0000256" key="7">
    <source>
        <dbReference type="ARBA" id="ARBA00023284"/>
    </source>
</evidence>
<evidence type="ECO:0000259" key="9">
    <source>
        <dbReference type="PROSITE" id="PS51352"/>
    </source>
</evidence>
<evidence type="ECO:0000256" key="5">
    <source>
        <dbReference type="ARBA" id="ARBA00023002"/>
    </source>
</evidence>
<dbReference type="InterPro" id="IPR000866">
    <property type="entry name" value="AhpC/TSA"/>
</dbReference>
<accession>A0ABU1TIL5</accession>
<dbReference type="InterPro" id="IPR036249">
    <property type="entry name" value="Thioredoxin-like_sf"/>
</dbReference>
<dbReference type="RefSeq" id="WP_310102731.1">
    <property type="nucleotide sequence ID" value="NZ_JAVDUU010000005.1"/>
</dbReference>
<comment type="similarity">
    <text evidence="2">Belongs to the glutathione peroxidase family.</text>
</comment>
<dbReference type="Proteomes" id="UP001247620">
    <property type="component" value="Unassembled WGS sequence"/>
</dbReference>
<feature type="signal peptide" evidence="8">
    <location>
        <begin position="1"/>
        <end position="18"/>
    </location>
</feature>
<evidence type="ECO:0000256" key="1">
    <source>
        <dbReference type="ARBA" id="ARBA00004196"/>
    </source>
</evidence>
<dbReference type="InterPro" id="IPR025380">
    <property type="entry name" value="DUF4369"/>
</dbReference>
<dbReference type="InterPro" id="IPR013766">
    <property type="entry name" value="Thioredoxin_domain"/>
</dbReference>
<organism evidence="10 11">
    <name type="scientific">Mucilaginibacter pocheonensis</name>
    <dbReference type="NCBI Taxonomy" id="398050"/>
    <lineage>
        <taxon>Bacteria</taxon>
        <taxon>Pseudomonadati</taxon>
        <taxon>Bacteroidota</taxon>
        <taxon>Sphingobacteriia</taxon>
        <taxon>Sphingobacteriales</taxon>
        <taxon>Sphingobacteriaceae</taxon>
        <taxon>Mucilaginibacter</taxon>
    </lineage>
</organism>
<reference evidence="10 11" key="1">
    <citation type="submission" date="2023-07" db="EMBL/GenBank/DDBJ databases">
        <title>Sorghum-associated microbial communities from plants grown in Nebraska, USA.</title>
        <authorList>
            <person name="Schachtman D."/>
        </authorList>
    </citation>
    <scope>NUCLEOTIDE SEQUENCE [LARGE SCALE GENOMIC DNA]</scope>
    <source>
        <strain evidence="10 11">3262</strain>
    </source>
</reference>
<dbReference type="EMBL" id="JAVDUU010000005">
    <property type="protein sequence ID" value="MDR6945182.1"/>
    <property type="molecule type" value="Genomic_DNA"/>
</dbReference>
<sequence length="381" mass="42036">MKKLCLFICCLLPMWLMAQDTFKINGRVKGLKNGDKVYLFYQLGDQIKSDSANVQNGSFYFTGAVTNPVQASLYLNKNPLVSKAVKGEKLDIFRFYVEAGKLTLNAADSLKHIKVTGSPINKDYTEWKALRKPAEDKLDALDKEFAALTDSQKKDKQIFDGMVAKEKQYMKELNTAGLEFAETHPNSYLSLITLKQAAAEGETAEAAAQAYHNLSARLKNTEIGKSIPVLLASSSKTKIGSPAIDFTQTTPDGKAVKLSDFKGKYVLIDFWASWCGPCRDENPNLVAAYNKYKDKGFTILGVSLDNPGKKDAWVKAIADDKLTWTQVSDLKGWDNAVALQYGIRGIPANFLVDTAGKIIARDLRGDTLNSKLAELFDASTK</sequence>
<evidence type="ECO:0000256" key="4">
    <source>
        <dbReference type="ARBA" id="ARBA00022748"/>
    </source>
</evidence>
<dbReference type="Pfam" id="PF00578">
    <property type="entry name" value="AhpC-TSA"/>
    <property type="match status" value="1"/>
</dbReference>
<keyword evidence="4" id="KW-0201">Cytochrome c-type biogenesis</keyword>
<protein>
    <submittedName>
        <fullName evidence="10">Peroxiredoxin</fullName>
    </submittedName>
</protein>
<feature type="chain" id="PRO_5045135013" evidence="8">
    <location>
        <begin position="19"/>
        <end position="381"/>
    </location>
</feature>
<gene>
    <name evidence="10" type="ORF">J2W55_005050</name>
</gene>
<feature type="domain" description="Thioredoxin" evidence="9">
    <location>
        <begin position="237"/>
        <end position="381"/>
    </location>
</feature>
<dbReference type="Gene3D" id="3.40.30.10">
    <property type="entry name" value="Glutaredoxin"/>
    <property type="match status" value="1"/>
</dbReference>
<keyword evidence="7" id="KW-0676">Redox-active center</keyword>
<dbReference type="PANTHER" id="PTHR42852:SF6">
    <property type="entry name" value="THIOL:DISULFIDE INTERCHANGE PROTEIN DSBE"/>
    <property type="match status" value="1"/>
</dbReference>
<name>A0ABU1TIL5_9SPHI</name>
<dbReference type="PROSITE" id="PS51355">
    <property type="entry name" value="GLUTATHIONE_PEROXID_3"/>
    <property type="match status" value="1"/>
</dbReference>
<dbReference type="InterPro" id="IPR050553">
    <property type="entry name" value="Thioredoxin_ResA/DsbE_sf"/>
</dbReference>
<keyword evidence="11" id="KW-1185">Reference proteome</keyword>
<dbReference type="SUPFAM" id="SSF52833">
    <property type="entry name" value="Thioredoxin-like"/>
    <property type="match status" value="1"/>
</dbReference>
<evidence type="ECO:0000256" key="2">
    <source>
        <dbReference type="ARBA" id="ARBA00006926"/>
    </source>
</evidence>
<keyword evidence="3" id="KW-0575">Peroxidase</keyword>
<dbReference type="CDD" id="cd02966">
    <property type="entry name" value="TlpA_like_family"/>
    <property type="match status" value="1"/>
</dbReference>
<comment type="subcellular location">
    <subcellularLocation>
        <location evidence="1">Cell envelope</location>
    </subcellularLocation>
</comment>
<proteinExistence type="inferred from homology"/>
<keyword evidence="6" id="KW-1015">Disulfide bond</keyword>
<dbReference type="Pfam" id="PF14289">
    <property type="entry name" value="DUF4369"/>
    <property type="match status" value="1"/>
</dbReference>
<dbReference type="PANTHER" id="PTHR42852">
    <property type="entry name" value="THIOL:DISULFIDE INTERCHANGE PROTEIN DSBE"/>
    <property type="match status" value="1"/>
</dbReference>
<evidence type="ECO:0000256" key="8">
    <source>
        <dbReference type="SAM" id="SignalP"/>
    </source>
</evidence>
<evidence type="ECO:0000313" key="10">
    <source>
        <dbReference type="EMBL" id="MDR6945182.1"/>
    </source>
</evidence>
<keyword evidence="5" id="KW-0560">Oxidoreductase</keyword>
<dbReference type="PROSITE" id="PS00194">
    <property type="entry name" value="THIOREDOXIN_1"/>
    <property type="match status" value="1"/>
</dbReference>
<dbReference type="InterPro" id="IPR000889">
    <property type="entry name" value="Glutathione_peroxidase"/>
</dbReference>
<keyword evidence="8" id="KW-0732">Signal</keyword>
<evidence type="ECO:0000256" key="3">
    <source>
        <dbReference type="ARBA" id="ARBA00022559"/>
    </source>
</evidence>
<dbReference type="InterPro" id="IPR017937">
    <property type="entry name" value="Thioredoxin_CS"/>
</dbReference>
<evidence type="ECO:0000313" key="11">
    <source>
        <dbReference type="Proteomes" id="UP001247620"/>
    </source>
</evidence>
<comment type="caution">
    <text evidence="10">The sequence shown here is derived from an EMBL/GenBank/DDBJ whole genome shotgun (WGS) entry which is preliminary data.</text>
</comment>
<evidence type="ECO:0000256" key="6">
    <source>
        <dbReference type="ARBA" id="ARBA00023157"/>
    </source>
</evidence>
<dbReference type="PROSITE" id="PS51352">
    <property type="entry name" value="THIOREDOXIN_2"/>
    <property type="match status" value="1"/>
</dbReference>